<evidence type="ECO:0000313" key="3">
    <source>
        <dbReference type="Proteomes" id="UP001295684"/>
    </source>
</evidence>
<comment type="caution">
    <text evidence="2">The sequence shown here is derived from an EMBL/GenBank/DDBJ whole genome shotgun (WGS) entry which is preliminary data.</text>
</comment>
<evidence type="ECO:0000313" key="2">
    <source>
        <dbReference type="EMBL" id="CAI2361565.1"/>
    </source>
</evidence>
<protein>
    <submittedName>
        <fullName evidence="2">Uncharacterized protein</fullName>
    </submittedName>
</protein>
<feature type="region of interest" description="Disordered" evidence="1">
    <location>
        <begin position="307"/>
        <end position="370"/>
    </location>
</feature>
<name>A0AAD1U557_EUPCR</name>
<gene>
    <name evidence="2" type="ORF">ECRASSUSDP1_LOCUS2876</name>
</gene>
<feature type="compositionally biased region" description="Polar residues" evidence="1">
    <location>
        <begin position="353"/>
        <end position="369"/>
    </location>
</feature>
<organism evidence="2 3">
    <name type="scientific">Euplotes crassus</name>
    <dbReference type="NCBI Taxonomy" id="5936"/>
    <lineage>
        <taxon>Eukaryota</taxon>
        <taxon>Sar</taxon>
        <taxon>Alveolata</taxon>
        <taxon>Ciliophora</taxon>
        <taxon>Intramacronucleata</taxon>
        <taxon>Spirotrichea</taxon>
        <taxon>Hypotrichia</taxon>
        <taxon>Euplotida</taxon>
        <taxon>Euplotidae</taxon>
        <taxon>Moneuplotes</taxon>
    </lineage>
</organism>
<sequence length="649" mass="72368">MEPSNFNAKVGNRLYSKGLQLNKALNKLPTATHEDEMMIPSSVESNKSGANYHLTKKNLAISPTNQELVGGNLTLSKFESPTNTAEFRSSIAHDNNNLDEIQLKSDVLKKAYPYKYSDEKFATLGPSPGMRESSRSGILPDEELESTVFGQSPIHHAHLNDNSKSSDEHTYFGNIKSGVDVIDSFSGTGMKLNYGSNFNTISSSAESTPHKAFKANLMSKMQSKGHKLLTGDNLKSQESILSSHEGGLSRPLKFSNIPDARINNEMDMDKANFNPMSTHDPYDFSKYGTNKGGDEILIDQNVEPIEEQSYEESRMGKSGNITPHSTDQRGSDQISSENTTPYNRTSTRENARKSSYSPYAPLENSSNSYGIPFPKYGGKENDTNMNKFDHSSNGNLFDDKTTDLTGLKSYMDTKSNPLSHTVKDNSTPDISGQADDSSMLASNLYSRYQLQNMHSSQLSSSNAGYYEGTGSKLIPSSPTIEERGPESEEASNDSQLKIEQLNTSPPKDYDSKNLNLDYMSQPKTGTIGETTERYPASSSLNFVSNLESTSNYLDSVRHKRYTADDAEDDYRSHFKKFAEKRAARQIEQDEIKPSSIFKTRSFYRDQGRMNYMNKRVDDDYEMLKKLKIASVVTRQQEAAAVRIIESESK</sequence>
<dbReference type="EMBL" id="CAMPGE010002754">
    <property type="protein sequence ID" value="CAI2361565.1"/>
    <property type="molecule type" value="Genomic_DNA"/>
</dbReference>
<feature type="compositionally biased region" description="Polar residues" evidence="1">
    <location>
        <begin position="492"/>
        <end position="505"/>
    </location>
</feature>
<keyword evidence="3" id="KW-1185">Reference proteome</keyword>
<dbReference type="AlphaFoldDB" id="A0AAD1U557"/>
<accession>A0AAD1U557</accession>
<feature type="region of interest" description="Disordered" evidence="1">
    <location>
        <begin position="414"/>
        <end position="435"/>
    </location>
</feature>
<evidence type="ECO:0000256" key="1">
    <source>
        <dbReference type="SAM" id="MobiDB-lite"/>
    </source>
</evidence>
<reference evidence="2" key="1">
    <citation type="submission" date="2023-07" db="EMBL/GenBank/DDBJ databases">
        <authorList>
            <consortium name="AG Swart"/>
            <person name="Singh M."/>
            <person name="Singh A."/>
            <person name="Seah K."/>
            <person name="Emmerich C."/>
        </authorList>
    </citation>
    <scope>NUCLEOTIDE SEQUENCE</scope>
    <source>
        <strain evidence="2">DP1</strain>
    </source>
</reference>
<feature type="compositionally biased region" description="Polar residues" evidence="1">
    <location>
        <begin position="331"/>
        <end position="345"/>
    </location>
</feature>
<feature type="region of interest" description="Disordered" evidence="1">
    <location>
        <begin position="469"/>
        <end position="515"/>
    </location>
</feature>
<dbReference type="Proteomes" id="UP001295684">
    <property type="component" value="Unassembled WGS sequence"/>
</dbReference>
<proteinExistence type="predicted"/>